<dbReference type="PANTHER" id="PTHR15591">
    <property type="entry name" value="RUN AND SH3 DOMAIN CONTAINING"/>
    <property type="match status" value="1"/>
</dbReference>
<dbReference type="GO" id="GO:0031410">
    <property type="term" value="C:cytoplasmic vesicle"/>
    <property type="evidence" value="ECO:0007669"/>
    <property type="project" value="TreeGrafter"/>
</dbReference>
<evidence type="ECO:0000256" key="1">
    <source>
        <dbReference type="SAM" id="MobiDB-lite"/>
    </source>
</evidence>
<dbReference type="Proteomes" id="UP000887581">
    <property type="component" value="Unplaced"/>
</dbReference>
<reference evidence="4" key="1">
    <citation type="submission" date="2022-11" db="UniProtKB">
        <authorList>
            <consortium name="WormBaseParasite"/>
        </authorList>
    </citation>
    <scope>IDENTIFICATION</scope>
</reference>
<dbReference type="AlphaFoldDB" id="A0A915Q580"/>
<dbReference type="Gene3D" id="1.20.58.900">
    <property type="match status" value="1"/>
</dbReference>
<dbReference type="WBParaSite" id="sdigi.contig60.g3254.t1">
    <property type="protein sequence ID" value="sdigi.contig60.g3254.t1"/>
    <property type="gene ID" value="sdigi.contig60.g3254"/>
</dbReference>
<name>A0A915Q580_9BILA</name>
<evidence type="ECO:0000313" key="3">
    <source>
        <dbReference type="Proteomes" id="UP000887581"/>
    </source>
</evidence>
<feature type="region of interest" description="Disordered" evidence="1">
    <location>
        <begin position="480"/>
        <end position="508"/>
    </location>
</feature>
<dbReference type="InterPro" id="IPR037213">
    <property type="entry name" value="Run_dom_sf"/>
</dbReference>
<dbReference type="InterPro" id="IPR004012">
    <property type="entry name" value="Run_dom"/>
</dbReference>
<feature type="region of interest" description="Disordered" evidence="1">
    <location>
        <begin position="537"/>
        <end position="573"/>
    </location>
</feature>
<dbReference type="PROSITE" id="PS50826">
    <property type="entry name" value="RUN"/>
    <property type="match status" value="1"/>
</dbReference>
<feature type="compositionally biased region" description="Polar residues" evidence="1">
    <location>
        <begin position="483"/>
        <end position="508"/>
    </location>
</feature>
<protein>
    <submittedName>
        <fullName evidence="4">RUN domain-containing protein</fullName>
    </submittedName>
</protein>
<dbReference type="PANTHER" id="PTHR15591:SF13">
    <property type="entry name" value="RUN DOMAIN-CONTAINING PROTEIN"/>
    <property type="match status" value="1"/>
</dbReference>
<dbReference type="InterPro" id="IPR047343">
    <property type="entry name" value="RUSC1_2"/>
</dbReference>
<organism evidence="3 4">
    <name type="scientific">Setaria digitata</name>
    <dbReference type="NCBI Taxonomy" id="48799"/>
    <lineage>
        <taxon>Eukaryota</taxon>
        <taxon>Metazoa</taxon>
        <taxon>Ecdysozoa</taxon>
        <taxon>Nematoda</taxon>
        <taxon>Chromadorea</taxon>
        <taxon>Rhabditida</taxon>
        <taxon>Spirurina</taxon>
        <taxon>Spiruromorpha</taxon>
        <taxon>Filarioidea</taxon>
        <taxon>Setariidae</taxon>
        <taxon>Setaria</taxon>
    </lineage>
</organism>
<keyword evidence="3" id="KW-1185">Reference proteome</keyword>
<proteinExistence type="predicted"/>
<evidence type="ECO:0000313" key="4">
    <source>
        <dbReference type="WBParaSite" id="sdigi.contig60.g3254.t1"/>
    </source>
</evidence>
<accession>A0A915Q580</accession>
<sequence length="639" mass="71431">MVKKNDYKLTFEDSGQWTSGNFTTWGRIRSTEPLDEKTSSLPELGSNLRAATSEQQRPSSLVATFVERQPEYDYSDLYIGNGRYVDVNDNEIGFVSQSTAAVQRVDRWRAANRLPVNPPMKPRRTFADFQEARAPHLDFMILNHNMPNLCQSSMSMSEIMDKVKEGVLEDEKFDFSLLNVLEKRGPDSGLGSSATASSGPSHIEDWPSLALLLPKHVAEACSFFKANSQLLTGSNNIERIIPRRNEACRTCFSVRKRLHPPVWAQPARARYVLCDCVTSEIVDRNASARDQFASLGRLRLRAQELSIVGLPIYNAKRKLVEKVVEGVAEVARGGSQANLCSTLGTLLADGLKLKHPWDMIVTVTAPGPATNRVYSFMNELDKSEKSLNSRVAAFFTELIKLGSIDCWMCYVVLKENVLTKIYYDGAFMLSAGTAYRSLLWRLLENLELITLLERRSSKDHSSQEPPSMVLLEASRLASDSRVPKSSSMPARLSNQKPNNTYSDINHTNSVRFARSNDVQFLRRSRIPLLSQRPVRAKSSVEARFSRSSRSSSRDGETTSAVMTPPPQQLQSRCGTDSNGCLALAIKDFNEPGMLKVSRGERLRILTTRGKLARCCRLQPRHDRVLQGLVPTSNLAVNGF</sequence>
<evidence type="ECO:0000259" key="2">
    <source>
        <dbReference type="PROSITE" id="PS50826"/>
    </source>
</evidence>
<feature type="domain" description="RUN" evidence="2">
    <location>
        <begin position="330"/>
        <end position="459"/>
    </location>
</feature>
<dbReference type="SUPFAM" id="SSF140741">
    <property type="entry name" value="RUN domain-like"/>
    <property type="match status" value="1"/>
</dbReference>